<dbReference type="EMBL" id="QPJT01000010">
    <property type="protein sequence ID" value="RCX16508.1"/>
    <property type="molecule type" value="Genomic_DNA"/>
</dbReference>
<dbReference type="Proteomes" id="UP000253034">
    <property type="component" value="Unassembled WGS sequence"/>
</dbReference>
<evidence type="ECO:0000313" key="2">
    <source>
        <dbReference type="EMBL" id="RCX16508.1"/>
    </source>
</evidence>
<dbReference type="AlphaFoldDB" id="A0A369B7C4"/>
<sequence>MAVLYHLKGYLNKDIAEMLELCQHRVETYVTRYKASGIDVLALGHSPGAPHILTDEQ</sequence>
<gene>
    <name evidence="2" type="ORF">DFR58_1101</name>
</gene>
<name>A0A369B7C4_9FIRM</name>
<accession>A0A369B7C4</accession>
<dbReference type="Pfam" id="PF06056">
    <property type="entry name" value="Terminase_5"/>
    <property type="match status" value="1"/>
</dbReference>
<keyword evidence="3" id="KW-1185">Reference proteome</keyword>
<proteinExistence type="predicted"/>
<organism evidence="2 3">
    <name type="scientific">Anaerobacterium chartisolvens</name>
    <dbReference type="NCBI Taxonomy" id="1297424"/>
    <lineage>
        <taxon>Bacteria</taxon>
        <taxon>Bacillati</taxon>
        <taxon>Bacillota</taxon>
        <taxon>Clostridia</taxon>
        <taxon>Eubacteriales</taxon>
        <taxon>Oscillospiraceae</taxon>
        <taxon>Anaerobacterium</taxon>
    </lineage>
</organism>
<comment type="caution">
    <text evidence="2">The sequence shown here is derived from an EMBL/GenBank/DDBJ whole genome shotgun (WGS) entry which is preliminary data.</text>
</comment>
<reference evidence="2 3" key="1">
    <citation type="submission" date="2018-07" db="EMBL/GenBank/DDBJ databases">
        <title>Genomic Encyclopedia of Type Strains, Phase IV (KMG-IV): sequencing the most valuable type-strain genomes for metagenomic binning, comparative biology and taxonomic classification.</title>
        <authorList>
            <person name="Goeker M."/>
        </authorList>
    </citation>
    <scope>NUCLEOTIDE SEQUENCE [LARGE SCALE GENOMIC DNA]</scope>
    <source>
        <strain evidence="2 3">DSM 27016</strain>
    </source>
</reference>
<protein>
    <submittedName>
        <fullName evidence="2">Putative ATPase subunit gpP of terminase</fullName>
    </submittedName>
</protein>
<feature type="domain" description="Terminase ATPase subunit N-terminal" evidence="1">
    <location>
        <begin position="2"/>
        <end position="53"/>
    </location>
</feature>
<dbReference type="InterPro" id="IPR010332">
    <property type="entry name" value="ATPase_terminase-su_N"/>
</dbReference>
<evidence type="ECO:0000259" key="1">
    <source>
        <dbReference type="Pfam" id="PF06056"/>
    </source>
</evidence>
<evidence type="ECO:0000313" key="3">
    <source>
        <dbReference type="Proteomes" id="UP000253034"/>
    </source>
</evidence>